<comment type="caution">
    <text evidence="1">The sequence shown here is derived from an EMBL/GenBank/DDBJ whole genome shotgun (WGS) entry which is preliminary data.</text>
</comment>
<reference evidence="1 2" key="2">
    <citation type="submission" date="2017-10" db="EMBL/GenBank/DDBJ databases">
        <title>Extensive intraspecific genome diversity in a model arbuscular mycorrhizal fungus.</title>
        <authorList>
            <person name="Chen E.C.H."/>
            <person name="Morin E."/>
            <person name="Baudet D."/>
            <person name="Noel J."/>
            <person name="Ndikumana S."/>
            <person name="Charron P."/>
            <person name="St-Onge C."/>
            <person name="Giorgi J."/>
            <person name="Grigoriev I.V."/>
            <person name="Roux C."/>
            <person name="Martin F.M."/>
            <person name="Corradi N."/>
        </authorList>
    </citation>
    <scope>NUCLEOTIDE SEQUENCE [LARGE SCALE GENOMIC DNA]</scope>
    <source>
        <strain evidence="1 2">C2</strain>
    </source>
</reference>
<gene>
    <name evidence="1" type="ORF">RhiirC2_775543</name>
</gene>
<organism evidence="1 2">
    <name type="scientific">Rhizophagus irregularis</name>
    <dbReference type="NCBI Taxonomy" id="588596"/>
    <lineage>
        <taxon>Eukaryota</taxon>
        <taxon>Fungi</taxon>
        <taxon>Fungi incertae sedis</taxon>
        <taxon>Mucoromycota</taxon>
        <taxon>Glomeromycotina</taxon>
        <taxon>Glomeromycetes</taxon>
        <taxon>Glomerales</taxon>
        <taxon>Glomeraceae</taxon>
        <taxon>Rhizophagus</taxon>
    </lineage>
</organism>
<name>A0A2N1NIQ7_9GLOM</name>
<dbReference type="AlphaFoldDB" id="A0A2N1NIQ7"/>
<reference evidence="1 2" key="1">
    <citation type="submission" date="2016-04" db="EMBL/GenBank/DDBJ databases">
        <title>Genome analyses suggest a sexual origin of heterokaryosis in a supposedly ancient asexual fungus.</title>
        <authorList>
            <person name="Ropars J."/>
            <person name="Sedzielewska K."/>
            <person name="Noel J."/>
            <person name="Charron P."/>
            <person name="Farinelli L."/>
            <person name="Marton T."/>
            <person name="Kruger M."/>
            <person name="Pelin A."/>
            <person name="Brachmann A."/>
            <person name="Corradi N."/>
        </authorList>
    </citation>
    <scope>NUCLEOTIDE SEQUENCE [LARGE SCALE GENOMIC DNA]</scope>
    <source>
        <strain evidence="1 2">C2</strain>
    </source>
</reference>
<dbReference type="Proteomes" id="UP000233469">
    <property type="component" value="Unassembled WGS sequence"/>
</dbReference>
<proteinExistence type="predicted"/>
<accession>A0A2N1NIQ7</accession>
<evidence type="ECO:0000313" key="2">
    <source>
        <dbReference type="Proteomes" id="UP000233469"/>
    </source>
</evidence>
<protein>
    <submittedName>
        <fullName evidence="1">Uncharacterized protein</fullName>
    </submittedName>
</protein>
<sequence>MSNITDIRQDHSHPSSFEEMLQSKKVRNISNKQISDKEKSLNKRCKILSVDRKKCEAIHINNSSISNAINHLLSEQDPEHLL</sequence>
<evidence type="ECO:0000313" key="1">
    <source>
        <dbReference type="EMBL" id="PKK73815.1"/>
    </source>
</evidence>
<dbReference type="VEuPathDB" id="FungiDB:FUN_012853"/>
<dbReference type="EMBL" id="LLXL01000344">
    <property type="protein sequence ID" value="PKK73815.1"/>
    <property type="molecule type" value="Genomic_DNA"/>
</dbReference>